<protein>
    <submittedName>
        <fullName evidence="1">Uncharacterized protein</fullName>
    </submittedName>
</protein>
<dbReference type="Proteomes" id="UP000053923">
    <property type="component" value="Unassembled WGS sequence"/>
</dbReference>
<proteinExistence type="predicted"/>
<gene>
    <name evidence="1" type="ORF">ADL12_13505</name>
</gene>
<dbReference type="AlphaFoldDB" id="A0A0X3V635"/>
<reference evidence="2" key="1">
    <citation type="submission" date="2015-10" db="EMBL/GenBank/DDBJ databases">
        <authorList>
            <person name="Ju K.-S."/>
            <person name="Doroghazi J.R."/>
            <person name="Metcalf W.W."/>
        </authorList>
    </citation>
    <scope>NUCLEOTIDE SEQUENCE [LARGE SCALE GENOMIC DNA]</scope>
    <source>
        <strain evidence="2">NRRL 3151</strain>
    </source>
</reference>
<comment type="caution">
    <text evidence="1">The sequence shown here is derived from an EMBL/GenBank/DDBJ whole genome shotgun (WGS) entry which is preliminary data.</text>
</comment>
<keyword evidence="2" id="KW-1185">Reference proteome</keyword>
<evidence type="ECO:0000313" key="1">
    <source>
        <dbReference type="EMBL" id="KUL40269.1"/>
    </source>
</evidence>
<organism evidence="1 2">
    <name type="scientific">Streptomyces regalis</name>
    <dbReference type="NCBI Taxonomy" id="68262"/>
    <lineage>
        <taxon>Bacteria</taxon>
        <taxon>Bacillati</taxon>
        <taxon>Actinomycetota</taxon>
        <taxon>Actinomycetes</taxon>
        <taxon>Kitasatosporales</taxon>
        <taxon>Streptomycetaceae</taxon>
        <taxon>Streptomyces</taxon>
    </lineage>
</organism>
<accession>A0A0X3V635</accession>
<name>A0A0X3V635_9ACTN</name>
<evidence type="ECO:0000313" key="2">
    <source>
        <dbReference type="Proteomes" id="UP000053923"/>
    </source>
</evidence>
<sequence length="93" mass="10583">MVMQVTDRRLQIVYVSRVRSFTGKPGLVEAGWATAIRNVTWIRDRGDVVGGDHEIGFVDGSWCTVHFWGEGWSRMSDAFPLRLSHLDPIPNLR</sequence>
<dbReference type="EMBL" id="LLZG01000081">
    <property type="protein sequence ID" value="KUL40269.1"/>
    <property type="molecule type" value="Genomic_DNA"/>
</dbReference>